<organism evidence="2">
    <name type="scientific">Arundo donax</name>
    <name type="common">Giant reed</name>
    <name type="synonym">Donax arundinaceus</name>
    <dbReference type="NCBI Taxonomy" id="35708"/>
    <lineage>
        <taxon>Eukaryota</taxon>
        <taxon>Viridiplantae</taxon>
        <taxon>Streptophyta</taxon>
        <taxon>Embryophyta</taxon>
        <taxon>Tracheophyta</taxon>
        <taxon>Spermatophyta</taxon>
        <taxon>Magnoliopsida</taxon>
        <taxon>Liliopsida</taxon>
        <taxon>Poales</taxon>
        <taxon>Poaceae</taxon>
        <taxon>PACMAD clade</taxon>
        <taxon>Arundinoideae</taxon>
        <taxon>Arundineae</taxon>
        <taxon>Arundo</taxon>
    </lineage>
</organism>
<reference evidence="2" key="1">
    <citation type="submission" date="2014-09" db="EMBL/GenBank/DDBJ databases">
        <authorList>
            <person name="Magalhaes I.L.F."/>
            <person name="Oliveira U."/>
            <person name="Santos F.R."/>
            <person name="Vidigal T.H.D.A."/>
            <person name="Brescovit A.D."/>
            <person name="Santos A.J."/>
        </authorList>
    </citation>
    <scope>NUCLEOTIDE SEQUENCE</scope>
    <source>
        <tissue evidence="2">Shoot tissue taken approximately 20 cm above the soil surface</tissue>
    </source>
</reference>
<reference evidence="2" key="2">
    <citation type="journal article" date="2015" name="Data Brief">
        <title>Shoot transcriptome of the giant reed, Arundo donax.</title>
        <authorList>
            <person name="Barrero R.A."/>
            <person name="Guerrero F.D."/>
            <person name="Moolhuijzen P."/>
            <person name="Goolsby J.A."/>
            <person name="Tidwell J."/>
            <person name="Bellgard S.E."/>
            <person name="Bellgard M.I."/>
        </authorList>
    </citation>
    <scope>NUCLEOTIDE SEQUENCE</scope>
    <source>
        <tissue evidence="2">Shoot tissue taken approximately 20 cm above the soil surface</tissue>
    </source>
</reference>
<sequence>MAAATAAADAGSRSSSSPSPAPSSAWDATCRRGGWARRASGPRGRGRGALLGMEAVGLGR</sequence>
<protein>
    <submittedName>
        <fullName evidence="2">Uncharacterized protein</fullName>
    </submittedName>
</protein>
<feature type="region of interest" description="Disordered" evidence="1">
    <location>
        <begin position="1"/>
        <end position="60"/>
    </location>
</feature>
<dbReference type="AlphaFoldDB" id="A0A0A9GYS3"/>
<accession>A0A0A9GYS3</accession>
<name>A0A0A9GYS3_ARUDO</name>
<evidence type="ECO:0000313" key="2">
    <source>
        <dbReference type="EMBL" id="JAE28694.1"/>
    </source>
</evidence>
<proteinExistence type="predicted"/>
<evidence type="ECO:0000256" key="1">
    <source>
        <dbReference type="SAM" id="MobiDB-lite"/>
    </source>
</evidence>
<dbReference type="EMBL" id="GBRH01169202">
    <property type="protein sequence ID" value="JAE28694.1"/>
    <property type="molecule type" value="Transcribed_RNA"/>
</dbReference>
<feature type="compositionally biased region" description="Low complexity" evidence="1">
    <location>
        <begin position="1"/>
        <end position="52"/>
    </location>
</feature>